<dbReference type="VEuPathDB" id="VectorBase:BGLAX_027337"/>
<gene>
    <name evidence="1" type="primary">106059121</name>
</gene>
<dbReference type="PANTHER" id="PTHR31751">
    <property type="entry name" value="SI:CH211-108C17.2-RELATED-RELATED"/>
    <property type="match status" value="1"/>
</dbReference>
<dbReference type="KEGG" id="bgt:106059121"/>
<dbReference type="Proteomes" id="UP000076420">
    <property type="component" value="Unassembled WGS sequence"/>
</dbReference>
<dbReference type="VEuPathDB" id="VectorBase:BGLB024131"/>
<organism evidence="1 2">
    <name type="scientific">Biomphalaria glabrata</name>
    <name type="common">Bloodfluke planorb</name>
    <name type="synonym">Freshwater snail</name>
    <dbReference type="NCBI Taxonomy" id="6526"/>
    <lineage>
        <taxon>Eukaryota</taxon>
        <taxon>Metazoa</taxon>
        <taxon>Spiralia</taxon>
        <taxon>Lophotrochozoa</taxon>
        <taxon>Mollusca</taxon>
        <taxon>Gastropoda</taxon>
        <taxon>Heterobranchia</taxon>
        <taxon>Euthyneura</taxon>
        <taxon>Panpulmonata</taxon>
        <taxon>Hygrophila</taxon>
        <taxon>Lymnaeoidea</taxon>
        <taxon>Planorbidae</taxon>
        <taxon>Biomphalaria</taxon>
    </lineage>
</organism>
<sequence length="195" mass="22762">MLAKWQIILNPLVNQHTGHPNVLFPSCLHGTEYNTENKDWFEPGTDNYESVCKILDHCKLEKDIKKLSPTYQTAALESFHSLVIKFAPKHTAFSYLGMRSRLHIAAMHYKENCGEKTDDTDEEGNVQCNIIFSKYKKGDYNIKKQKKTSTQVYVHRLMNYLFDEFRNEFRKDPKELTKSLTEYVDQNLNGHHGTI</sequence>
<evidence type="ECO:0000313" key="1">
    <source>
        <dbReference type="EnsemblMetazoa" id="BGLB024131-PA"/>
    </source>
</evidence>
<dbReference type="PANTHER" id="PTHR31751:SF42">
    <property type="entry name" value="PROTEIN CBG10204"/>
    <property type="match status" value="1"/>
</dbReference>
<dbReference type="AlphaFoldDB" id="A0A2C9KVS4"/>
<protein>
    <submittedName>
        <fullName evidence="1">Uncharacterized protein</fullName>
    </submittedName>
</protein>
<name>A0A2C9KVS4_BIOGL</name>
<accession>A0A2C9KVS4</accession>
<evidence type="ECO:0000313" key="2">
    <source>
        <dbReference type="Proteomes" id="UP000076420"/>
    </source>
</evidence>
<reference evidence="1" key="1">
    <citation type="submission" date="2020-05" db="UniProtKB">
        <authorList>
            <consortium name="EnsemblMetazoa"/>
        </authorList>
    </citation>
    <scope>IDENTIFICATION</scope>
    <source>
        <strain evidence="1">BB02</strain>
    </source>
</reference>
<proteinExistence type="predicted"/>
<dbReference type="EnsemblMetazoa" id="BGLB024131-RA">
    <property type="protein sequence ID" value="BGLB024131-PA"/>
    <property type="gene ID" value="BGLB024131"/>
</dbReference>